<dbReference type="InterPro" id="IPR006311">
    <property type="entry name" value="TAT_signal"/>
</dbReference>
<protein>
    <submittedName>
        <fullName evidence="7">Cupin domain-containing protein</fullName>
    </submittedName>
</protein>
<feature type="binding site" evidence="3">
    <location>
        <position position="354"/>
    </location>
    <ligand>
        <name>Mn(2+)</name>
        <dbReference type="ChEBI" id="CHEBI:29035"/>
        <label>2</label>
    </ligand>
</feature>
<feature type="signal peptide" evidence="5">
    <location>
        <begin position="1"/>
        <end position="27"/>
    </location>
</feature>
<evidence type="ECO:0000256" key="5">
    <source>
        <dbReference type="SAM" id="SignalP"/>
    </source>
</evidence>
<dbReference type="InterPro" id="IPR006045">
    <property type="entry name" value="Cupin_1"/>
</dbReference>
<keyword evidence="8" id="KW-1185">Reference proteome</keyword>
<dbReference type="PROSITE" id="PS51318">
    <property type="entry name" value="TAT"/>
    <property type="match status" value="1"/>
</dbReference>
<sequence>MSDTLSRRGLLAAGAAGGLVLTQAAQAATFGNPDLPPQGAINANPGSVTDPGPSNPDLARNLPSFTDPPATDVGSMGRFWNSFNTAPRRQQNGGWARQVTKHDFSVSDQISGVNMRLSRGGIRELHWHQQAEWAVVTNGAVRVTVMDEDGRASVADVKAGGLWYFPAGFPHGLQGIGPDGAEFVLAFDNGEQTEYNTLLVTDWVAHTPPEVLAKNFGMPAETFRNIPLQNRWIFQGEPPGSLAADQASVRGPLGDPPRPFIFDLAGKRPDKVTAGGQVQIADSRNFEVSTTIAAAMVTLKPGAIREMHWHPNADEWQYWIAGEGRMTVFDTGPAAQTADFRAGDIGVVKKNLGHYIENTGSTDAVFMEIFRTNRYAEFSLTQWLAMTPPAIVAATLNLDPAVVERLPKDRAEVMPR</sequence>
<dbReference type="InterPro" id="IPR014710">
    <property type="entry name" value="RmlC-like_jellyroll"/>
</dbReference>
<proteinExistence type="predicted"/>
<dbReference type="RefSeq" id="WP_149818562.1">
    <property type="nucleotide sequence ID" value="NZ_VUOA01000025.1"/>
</dbReference>
<evidence type="ECO:0000256" key="3">
    <source>
        <dbReference type="PIRSR" id="PIRSR617774-2"/>
    </source>
</evidence>
<dbReference type="SUPFAM" id="SSF51182">
    <property type="entry name" value="RmlC-like cupins"/>
    <property type="match status" value="1"/>
</dbReference>
<dbReference type="AlphaFoldDB" id="A0A5B2VDU3"/>
<dbReference type="CDD" id="cd20305">
    <property type="entry name" value="cupin_OxDC_C"/>
    <property type="match status" value="1"/>
</dbReference>
<evidence type="ECO:0000256" key="2">
    <source>
        <dbReference type="PIRSR" id="PIRSR617774-1"/>
    </source>
</evidence>
<dbReference type="NCBIfam" id="TIGR03404">
    <property type="entry name" value="bicupin_oxalic"/>
    <property type="match status" value="1"/>
</dbReference>
<dbReference type="PANTHER" id="PTHR35848">
    <property type="entry name" value="OXALATE-BINDING PROTEIN"/>
    <property type="match status" value="1"/>
</dbReference>
<dbReference type="InterPro" id="IPR051610">
    <property type="entry name" value="GPI/OXD"/>
</dbReference>
<comment type="cofactor">
    <cofactor evidence="3">
        <name>Mn(2+)</name>
        <dbReference type="ChEBI" id="CHEBI:29035"/>
    </cofactor>
    <text evidence="3">Binds 2 manganese ions per subunit.</text>
</comment>
<dbReference type="Proteomes" id="UP000323142">
    <property type="component" value="Unassembled WGS sequence"/>
</dbReference>
<evidence type="ECO:0000256" key="1">
    <source>
        <dbReference type="ARBA" id="ARBA00022723"/>
    </source>
</evidence>
<dbReference type="PANTHER" id="PTHR35848:SF9">
    <property type="entry name" value="SLL1358 PROTEIN"/>
    <property type="match status" value="1"/>
</dbReference>
<feature type="binding site" evidence="3">
    <location>
        <position position="308"/>
    </location>
    <ligand>
        <name>Mn(2+)</name>
        <dbReference type="ChEBI" id="CHEBI:29035"/>
        <label>2</label>
    </ligand>
</feature>
<keyword evidence="1 3" id="KW-0479">Metal-binding</keyword>
<dbReference type="CDD" id="cd20304">
    <property type="entry name" value="cupin_OxDC_N"/>
    <property type="match status" value="1"/>
</dbReference>
<reference evidence="7 8" key="2">
    <citation type="submission" date="2019-09" db="EMBL/GenBank/DDBJ databases">
        <authorList>
            <person name="Jin C."/>
        </authorList>
    </citation>
    <scope>NUCLEOTIDE SEQUENCE [LARGE SCALE GENOMIC DNA]</scope>
    <source>
        <strain evidence="7 8">BN140002</strain>
    </source>
</reference>
<dbReference type="SMART" id="SM00835">
    <property type="entry name" value="Cupin_1"/>
    <property type="match status" value="2"/>
</dbReference>
<feature type="binding site" evidence="3">
    <location>
        <position position="126"/>
    </location>
    <ligand>
        <name>Mn(2+)</name>
        <dbReference type="ChEBI" id="CHEBI:29035"/>
        <label>1</label>
    </ligand>
</feature>
<dbReference type="Pfam" id="PF00190">
    <property type="entry name" value="Cupin_1"/>
    <property type="match status" value="2"/>
</dbReference>
<feature type="binding site" evidence="3">
    <location>
        <position position="310"/>
    </location>
    <ligand>
        <name>Mn(2+)</name>
        <dbReference type="ChEBI" id="CHEBI:29035"/>
        <label>2</label>
    </ligand>
</feature>
<evidence type="ECO:0000256" key="4">
    <source>
        <dbReference type="SAM" id="MobiDB-lite"/>
    </source>
</evidence>
<feature type="binding site" evidence="3">
    <location>
        <position position="128"/>
    </location>
    <ligand>
        <name>Mn(2+)</name>
        <dbReference type="ChEBI" id="CHEBI:29035"/>
        <label>1</label>
    </ligand>
</feature>
<name>A0A5B2VDU3_9HYPH</name>
<dbReference type="InterPro" id="IPR017774">
    <property type="entry name" value="Bicupin_oxalate_deCO2ase/Oxase"/>
</dbReference>
<feature type="region of interest" description="Disordered" evidence="4">
    <location>
        <begin position="30"/>
        <end position="73"/>
    </location>
</feature>
<feature type="binding site" evidence="3">
    <location>
        <position position="315"/>
    </location>
    <ligand>
        <name>Mn(2+)</name>
        <dbReference type="ChEBI" id="CHEBI:29035"/>
        <label>2</label>
    </ligand>
</feature>
<feature type="domain" description="Cupin type-1" evidence="6">
    <location>
        <begin position="262"/>
        <end position="404"/>
    </location>
</feature>
<dbReference type="Gene3D" id="2.60.120.10">
    <property type="entry name" value="Jelly Rolls"/>
    <property type="match status" value="2"/>
</dbReference>
<dbReference type="GO" id="GO:0033609">
    <property type="term" value="P:oxalate metabolic process"/>
    <property type="evidence" value="ECO:0007669"/>
    <property type="project" value="InterPro"/>
</dbReference>
<dbReference type="EMBL" id="VUOA01000025">
    <property type="protein sequence ID" value="KAA2236592.1"/>
    <property type="molecule type" value="Genomic_DNA"/>
</dbReference>
<feature type="active site" description="Proton donor" evidence="2">
    <location>
        <position position="368"/>
    </location>
</feature>
<keyword evidence="5" id="KW-0732">Signal</keyword>
<feature type="domain" description="Cupin type-1" evidence="6">
    <location>
        <begin position="83"/>
        <end position="224"/>
    </location>
</feature>
<reference evidence="7 8" key="1">
    <citation type="submission" date="2019-09" db="EMBL/GenBank/DDBJ databases">
        <title>Salinarimonas rosea gen. nov., sp. nov., a new member of the a-2 subgroup of the Proteobacteria.</title>
        <authorList>
            <person name="Liu J."/>
        </authorList>
    </citation>
    <scope>NUCLEOTIDE SEQUENCE [LARGE SCALE GENOMIC DNA]</scope>
    <source>
        <strain evidence="7 8">BN140002</strain>
    </source>
</reference>
<dbReference type="InterPro" id="IPR011051">
    <property type="entry name" value="RmlC_Cupin_sf"/>
</dbReference>
<evidence type="ECO:0000313" key="8">
    <source>
        <dbReference type="Proteomes" id="UP000323142"/>
    </source>
</evidence>
<evidence type="ECO:0000259" key="6">
    <source>
        <dbReference type="SMART" id="SM00835"/>
    </source>
</evidence>
<dbReference type="GO" id="GO:0046872">
    <property type="term" value="F:metal ion binding"/>
    <property type="evidence" value="ECO:0007669"/>
    <property type="project" value="UniProtKB-KW"/>
</dbReference>
<keyword evidence="3" id="KW-0464">Manganese</keyword>
<comment type="caution">
    <text evidence="7">The sequence shown here is derived from an EMBL/GenBank/DDBJ whole genome shotgun (WGS) entry which is preliminary data.</text>
</comment>
<gene>
    <name evidence="7" type="ORF">F0L46_14055</name>
</gene>
<dbReference type="OrthoDB" id="1973590at2"/>
<feature type="binding site" evidence="3">
    <location>
        <position position="132"/>
    </location>
    <ligand>
        <name>Mn(2+)</name>
        <dbReference type="ChEBI" id="CHEBI:29035"/>
        <label>1</label>
    </ligand>
</feature>
<evidence type="ECO:0000313" key="7">
    <source>
        <dbReference type="EMBL" id="KAA2236592.1"/>
    </source>
</evidence>
<accession>A0A5B2VDU3</accession>
<organism evidence="7 8">
    <name type="scientific">Salinarimonas soli</name>
    <dbReference type="NCBI Taxonomy" id="1638099"/>
    <lineage>
        <taxon>Bacteria</taxon>
        <taxon>Pseudomonadati</taxon>
        <taxon>Pseudomonadota</taxon>
        <taxon>Alphaproteobacteria</taxon>
        <taxon>Hyphomicrobiales</taxon>
        <taxon>Salinarimonadaceae</taxon>
        <taxon>Salinarimonas</taxon>
    </lineage>
</organism>
<feature type="chain" id="PRO_5022665564" evidence="5">
    <location>
        <begin position="28"/>
        <end position="416"/>
    </location>
</feature>
<feature type="binding site" evidence="3">
    <location>
        <position position="171"/>
    </location>
    <ligand>
        <name>Mn(2+)</name>
        <dbReference type="ChEBI" id="CHEBI:29035"/>
        <label>1</label>
    </ligand>
</feature>